<protein>
    <submittedName>
        <fullName evidence="2">Uncharacterized protein</fullName>
    </submittedName>
</protein>
<feature type="chain" id="PRO_5013108343" evidence="1">
    <location>
        <begin position="16"/>
        <end position="476"/>
    </location>
</feature>
<dbReference type="EMBL" id="JXNT01000003">
    <property type="protein sequence ID" value="ODM20961.1"/>
    <property type="molecule type" value="Genomic_DNA"/>
</dbReference>
<dbReference type="InterPro" id="IPR038921">
    <property type="entry name" value="YOR389W-like"/>
</dbReference>
<feature type="signal peptide" evidence="1">
    <location>
        <begin position="1"/>
        <end position="15"/>
    </location>
</feature>
<evidence type="ECO:0000313" key="2">
    <source>
        <dbReference type="EMBL" id="ODM20961.1"/>
    </source>
</evidence>
<dbReference type="AlphaFoldDB" id="A0A1E3BJK5"/>
<gene>
    <name evidence="2" type="ORF">SI65_04014</name>
</gene>
<dbReference type="Proteomes" id="UP000094569">
    <property type="component" value="Unassembled WGS sequence"/>
</dbReference>
<proteinExistence type="predicted"/>
<dbReference type="PANTHER" id="PTHR35204">
    <property type="entry name" value="YALI0A21131P"/>
    <property type="match status" value="1"/>
</dbReference>
<accession>A0A1E3BJK5</accession>
<keyword evidence="3" id="KW-1185">Reference proteome</keyword>
<evidence type="ECO:0000256" key="1">
    <source>
        <dbReference type="SAM" id="SignalP"/>
    </source>
</evidence>
<name>A0A1E3BJK5_ASPCR</name>
<keyword evidence="1" id="KW-0732">Signal</keyword>
<sequence>MNLLYLLGLSALSTAFSPVNNTNHIFNAIHSSMRQWGSSLNHNGMSFFLASVPEGTTLYHGSSHPNTLIETGYVAFDPEHALVFARPPHHPKHPLHDDRVQQKIVTSKHGDPIEDQAGWLHTYQTTKELRLVYVDGMSAGKSHIGTLDSQDRILFNDTIPSGGVSQETERAKAVCRISADEWDNRIDGVIRMAAGFEIILCAPEENLVAERVTKSRIHKPKHHGDHKPQQGKPGELLRVVTSRYNGIGGDRVKVNYDHFVSVYDSDLNVFPADSSHSTQPRLTHLSKASIQKIRQRLTDLVMDHDVHGKVNWQAIADMTVQQYGRRLQDLVSSPRFRTMKSLKAEIAQMWETFVDLDYSSADVEIQRCTNRFIPHAASKTSLAHNVTYTINEQICSTLATALYDDHDHTVAIGRLQELMDYLSWTVWKECRDCRDDEFCAIPIWPQGSLEDYEDPRCQRYNSAYAEKNDYWGPIFH</sequence>
<organism evidence="2 3">
    <name type="scientific">Aspergillus cristatus</name>
    <name type="common">Chinese Fuzhuan brick tea-fermentation fungus</name>
    <name type="synonym">Eurotium cristatum</name>
    <dbReference type="NCBI Taxonomy" id="573508"/>
    <lineage>
        <taxon>Eukaryota</taxon>
        <taxon>Fungi</taxon>
        <taxon>Dikarya</taxon>
        <taxon>Ascomycota</taxon>
        <taxon>Pezizomycotina</taxon>
        <taxon>Eurotiomycetes</taxon>
        <taxon>Eurotiomycetidae</taxon>
        <taxon>Eurotiales</taxon>
        <taxon>Aspergillaceae</taxon>
        <taxon>Aspergillus</taxon>
        <taxon>Aspergillus subgen. Aspergillus</taxon>
    </lineage>
</organism>
<dbReference type="OrthoDB" id="10261782at2759"/>
<dbReference type="VEuPathDB" id="FungiDB:SI65_04014"/>
<dbReference type="PANTHER" id="PTHR35204:SF1">
    <property type="entry name" value="ENTEROTOXIN"/>
    <property type="match status" value="1"/>
</dbReference>
<evidence type="ECO:0000313" key="3">
    <source>
        <dbReference type="Proteomes" id="UP000094569"/>
    </source>
</evidence>
<reference evidence="2 3" key="1">
    <citation type="journal article" date="2016" name="BMC Genomics">
        <title>Comparative genomic and transcriptomic analyses of the Fuzhuan brick tea-fermentation fungus Aspergillus cristatus.</title>
        <authorList>
            <person name="Ge Y."/>
            <person name="Wang Y."/>
            <person name="Liu Y."/>
            <person name="Tan Y."/>
            <person name="Ren X."/>
            <person name="Zhang X."/>
            <person name="Hyde K.D."/>
            <person name="Liu Y."/>
            <person name="Liu Z."/>
        </authorList>
    </citation>
    <scope>NUCLEOTIDE SEQUENCE [LARGE SCALE GENOMIC DNA]</scope>
    <source>
        <strain evidence="2 3">GZAAS20.1005</strain>
    </source>
</reference>
<comment type="caution">
    <text evidence="2">The sequence shown here is derived from an EMBL/GenBank/DDBJ whole genome shotgun (WGS) entry which is preliminary data.</text>
</comment>
<dbReference type="STRING" id="573508.A0A1E3BJK5"/>